<organism evidence="2 3">
    <name type="scientific">Candidatus Methanoperedens nitratireducens</name>
    <dbReference type="NCBI Taxonomy" id="1392998"/>
    <lineage>
        <taxon>Archaea</taxon>
        <taxon>Methanobacteriati</taxon>
        <taxon>Methanobacteriota</taxon>
        <taxon>Stenosarchaea group</taxon>
        <taxon>Methanomicrobia</taxon>
        <taxon>Methanosarcinales</taxon>
        <taxon>ANME-2 cluster</taxon>
        <taxon>Candidatus Methanoperedentaceae</taxon>
        <taxon>Candidatus Methanoperedens</taxon>
    </lineage>
</organism>
<dbReference type="Proteomes" id="UP000027153">
    <property type="component" value="Unassembled WGS sequence"/>
</dbReference>
<keyword evidence="3" id="KW-1185">Reference proteome</keyword>
<dbReference type="Gene3D" id="2.60.120.260">
    <property type="entry name" value="Galactose-binding domain-like"/>
    <property type="match status" value="1"/>
</dbReference>
<feature type="transmembrane region" description="Helical" evidence="1">
    <location>
        <begin position="12"/>
        <end position="33"/>
    </location>
</feature>
<name>A0A062V5N9_9EURY</name>
<evidence type="ECO:0000313" key="2">
    <source>
        <dbReference type="EMBL" id="KCZ72647.1"/>
    </source>
</evidence>
<keyword evidence="1" id="KW-1133">Transmembrane helix</keyword>
<protein>
    <submittedName>
        <fullName evidence="2">Uncharacterized protein</fullName>
    </submittedName>
</protein>
<proteinExistence type="predicted"/>
<dbReference type="AlphaFoldDB" id="A0A062V5N9"/>
<keyword evidence="1" id="KW-0812">Transmembrane</keyword>
<accession>A0A062V5N9</accession>
<evidence type="ECO:0000256" key="1">
    <source>
        <dbReference type="SAM" id="Phobius"/>
    </source>
</evidence>
<reference evidence="2 3" key="1">
    <citation type="journal article" date="2013" name="Nature">
        <title>Anaerobic oxidation of methane coupled to nitrate reduction in a novel archaeal lineage.</title>
        <authorList>
            <person name="Haroon M.F."/>
            <person name="Hu S."/>
            <person name="Shi Y."/>
            <person name="Imelfort M."/>
            <person name="Keller J."/>
            <person name="Hugenholtz P."/>
            <person name="Yuan Z."/>
            <person name="Tyson G.W."/>
        </authorList>
    </citation>
    <scope>NUCLEOTIDE SEQUENCE [LARGE SCALE GENOMIC DNA]</scope>
    <source>
        <strain evidence="2 3">ANME-2d</strain>
    </source>
</reference>
<evidence type="ECO:0000313" key="3">
    <source>
        <dbReference type="Proteomes" id="UP000027153"/>
    </source>
</evidence>
<keyword evidence="1" id="KW-0472">Membrane</keyword>
<gene>
    <name evidence="2" type="ORF">ANME2D_01078</name>
</gene>
<sequence length="639" mass="71381">MPFKKFTGDEHGFTYTLEAIIGVFLIIGTLVFVTGGMPYTAQKTGEHSKVQLMNIGRDTLDMIEVTRISDVFPDYWEGIVYRNYTLVADKKFVAPGENVTFTVYRLGLTEIFYQNLTLTRSTLGLSNEVGIGTINGTNTTNFSSTGEFNIRAVDELDNKGNPKNNWSNYVTINVGHYYLDTDVGGISENSSKIVEGVVYNSSGLGIPDLEIEILEYDFDCYPNSSCPPYAITTSGRIIEGFENATDWDSDPGANKGSNTTNFTQGLKSLSVNGTSSFWIQRTNSTGYNLDYYDILSFDFYSPTSDERKIKIVLSNNSNNLNEFIWENISVNNKGWNKINFKLTNLTDIENLCCHPNYPELEGAITAMPDINTIKIIVSNITANEDYLFDNLIAGAGKFSFIWPISGGGSTGTYYIQANDSYGNISNKHRIVYSNDALIYANKYIIYEGDSVTITLIPGGSTKKFTDINKFNINQDKYNNYDPNKISISEPFAQDLKVILTANTSGDYYIFYGNVGQGPSDPAAAAFTNTILIRVLPIDRNDLLIEDVSCAGFNGTQLSDYMRRFVPQYVNYNLYLISPTGNSVSTSNPDDPLFLNCRKFNPVINGYPTDEAVTVNKILHIDKQRNLGYMGELRMVLWYK</sequence>
<dbReference type="EMBL" id="JMIY01000002">
    <property type="protein sequence ID" value="KCZ72647.1"/>
    <property type="molecule type" value="Genomic_DNA"/>
</dbReference>
<dbReference type="RefSeq" id="WP_048089568.1">
    <property type="nucleotide sequence ID" value="NZ_JMIY01000002.1"/>
</dbReference>
<comment type="caution">
    <text evidence="2">The sequence shown here is derived from an EMBL/GenBank/DDBJ whole genome shotgun (WGS) entry which is preliminary data.</text>
</comment>